<reference evidence="2" key="1">
    <citation type="submission" date="2018-05" db="EMBL/GenBank/DDBJ databases">
        <authorList>
            <person name="Lanie J.A."/>
            <person name="Ng W.-L."/>
            <person name="Kazmierczak K.M."/>
            <person name="Andrzejewski T.M."/>
            <person name="Davidsen T.M."/>
            <person name="Wayne K.J."/>
            <person name="Tettelin H."/>
            <person name="Glass J.I."/>
            <person name="Rusch D."/>
            <person name="Podicherti R."/>
            <person name="Tsui H.-C.T."/>
            <person name="Winkler M.E."/>
        </authorList>
    </citation>
    <scope>NUCLEOTIDE SEQUENCE</scope>
</reference>
<proteinExistence type="predicted"/>
<feature type="non-terminal residue" evidence="2">
    <location>
        <position position="70"/>
    </location>
</feature>
<keyword evidence="1" id="KW-0472">Membrane</keyword>
<keyword evidence="1" id="KW-1133">Transmembrane helix</keyword>
<keyword evidence="1" id="KW-0812">Transmembrane</keyword>
<evidence type="ECO:0000256" key="1">
    <source>
        <dbReference type="SAM" id="Phobius"/>
    </source>
</evidence>
<dbReference type="AlphaFoldDB" id="A0A382YSM2"/>
<evidence type="ECO:0000313" key="2">
    <source>
        <dbReference type="EMBL" id="SVD86214.1"/>
    </source>
</evidence>
<dbReference type="EMBL" id="UINC01178192">
    <property type="protein sequence ID" value="SVD86214.1"/>
    <property type="molecule type" value="Genomic_DNA"/>
</dbReference>
<gene>
    <name evidence="2" type="ORF">METZ01_LOCUS439068</name>
</gene>
<organism evidence="2">
    <name type="scientific">marine metagenome</name>
    <dbReference type="NCBI Taxonomy" id="408172"/>
    <lineage>
        <taxon>unclassified sequences</taxon>
        <taxon>metagenomes</taxon>
        <taxon>ecological metagenomes</taxon>
    </lineage>
</organism>
<sequence length="70" mass="7686">MSHMSTSNQLASSPVLPPPRGEAGLLGWLRANLFSTWYNTSLTIVVCITLVLALWFGLVWVLLGADWTVI</sequence>
<feature type="transmembrane region" description="Helical" evidence="1">
    <location>
        <begin position="42"/>
        <end position="63"/>
    </location>
</feature>
<name>A0A382YSM2_9ZZZZ</name>
<accession>A0A382YSM2</accession>
<protein>
    <recommendedName>
        <fullName evidence="3">Amino acid ABC transporter permease</fullName>
    </recommendedName>
</protein>
<evidence type="ECO:0008006" key="3">
    <source>
        <dbReference type="Google" id="ProtNLM"/>
    </source>
</evidence>